<feature type="compositionally biased region" description="Basic residues" evidence="8">
    <location>
        <begin position="55"/>
        <end position="67"/>
    </location>
</feature>
<dbReference type="InterPro" id="IPR015424">
    <property type="entry name" value="PyrdxlP-dep_Trfase"/>
</dbReference>
<dbReference type="Proteomes" id="UP001176940">
    <property type="component" value="Unassembled WGS sequence"/>
</dbReference>
<dbReference type="PANTHER" id="PTHR45677">
    <property type="entry name" value="GLUTAMATE DECARBOXYLASE-RELATED"/>
    <property type="match status" value="1"/>
</dbReference>
<gene>
    <name evidence="9" type="ORF">RIMI_LOCUS8091429</name>
</gene>
<evidence type="ECO:0000256" key="5">
    <source>
        <dbReference type="ARBA" id="ARBA00022898"/>
    </source>
</evidence>
<dbReference type="PANTHER" id="PTHR45677:SF8">
    <property type="entry name" value="CYSTEINE SULFINIC ACID DECARBOXYLASE"/>
    <property type="match status" value="1"/>
</dbReference>
<name>A0ABN9LDU1_9NEOB</name>
<keyword evidence="6 7" id="KW-0456">Lyase</keyword>
<evidence type="ECO:0000256" key="2">
    <source>
        <dbReference type="ARBA" id="ARBA00009533"/>
    </source>
</evidence>
<evidence type="ECO:0008006" key="11">
    <source>
        <dbReference type="Google" id="ProtNLM"/>
    </source>
</evidence>
<dbReference type="Gene3D" id="3.90.1150.170">
    <property type="match status" value="1"/>
</dbReference>
<dbReference type="InterPro" id="IPR021115">
    <property type="entry name" value="Pyridoxal-P_BS"/>
</dbReference>
<dbReference type="InterPro" id="IPR015421">
    <property type="entry name" value="PyrdxlP-dep_Trfase_major"/>
</dbReference>
<keyword evidence="5 7" id="KW-0663">Pyridoxal phosphate</keyword>
<evidence type="ECO:0000256" key="3">
    <source>
        <dbReference type="ARBA" id="ARBA00011738"/>
    </source>
</evidence>
<evidence type="ECO:0000256" key="4">
    <source>
        <dbReference type="ARBA" id="ARBA00022793"/>
    </source>
</evidence>
<feature type="region of interest" description="Disordered" evidence="8">
    <location>
        <begin position="41"/>
        <end position="75"/>
    </location>
</feature>
<comment type="similarity">
    <text evidence="2 7">Belongs to the group II decarboxylase family.</text>
</comment>
<comment type="subunit">
    <text evidence="3">Homodimer.</text>
</comment>
<dbReference type="SUPFAM" id="SSF53383">
    <property type="entry name" value="PLP-dependent transferases"/>
    <property type="match status" value="1"/>
</dbReference>
<evidence type="ECO:0000313" key="9">
    <source>
        <dbReference type="EMBL" id="CAJ0939663.1"/>
    </source>
</evidence>
<protein>
    <recommendedName>
        <fullName evidence="11">Cysteine sulfinic acid decarboxylase</fullName>
    </recommendedName>
</protein>
<keyword evidence="4" id="KW-0210">Decarboxylase</keyword>
<accession>A0ABN9LDU1</accession>
<dbReference type="EMBL" id="CAUEEQ010015784">
    <property type="protein sequence ID" value="CAJ0939663.1"/>
    <property type="molecule type" value="Genomic_DNA"/>
</dbReference>
<evidence type="ECO:0000256" key="6">
    <source>
        <dbReference type="ARBA" id="ARBA00023239"/>
    </source>
</evidence>
<evidence type="ECO:0000256" key="1">
    <source>
        <dbReference type="ARBA" id="ARBA00001933"/>
    </source>
</evidence>
<comment type="cofactor">
    <cofactor evidence="1 7">
        <name>pyridoxal 5'-phosphate</name>
        <dbReference type="ChEBI" id="CHEBI:597326"/>
    </cofactor>
</comment>
<evidence type="ECO:0000256" key="7">
    <source>
        <dbReference type="RuleBase" id="RU000382"/>
    </source>
</evidence>
<dbReference type="Pfam" id="PF00282">
    <property type="entry name" value="Pyridoxal_deC"/>
    <property type="match status" value="1"/>
</dbReference>
<dbReference type="Gene3D" id="3.40.640.10">
    <property type="entry name" value="Type I PLP-dependent aspartate aminotransferase-like (Major domain)"/>
    <property type="match status" value="1"/>
</dbReference>
<proteinExistence type="inferred from homology"/>
<organism evidence="9 10">
    <name type="scientific">Ranitomeya imitator</name>
    <name type="common">mimic poison frog</name>
    <dbReference type="NCBI Taxonomy" id="111125"/>
    <lineage>
        <taxon>Eukaryota</taxon>
        <taxon>Metazoa</taxon>
        <taxon>Chordata</taxon>
        <taxon>Craniata</taxon>
        <taxon>Vertebrata</taxon>
        <taxon>Euteleostomi</taxon>
        <taxon>Amphibia</taxon>
        <taxon>Batrachia</taxon>
        <taxon>Anura</taxon>
        <taxon>Neobatrachia</taxon>
        <taxon>Hyloidea</taxon>
        <taxon>Dendrobatidae</taxon>
        <taxon>Dendrobatinae</taxon>
        <taxon>Ranitomeya</taxon>
    </lineage>
</organism>
<evidence type="ECO:0000256" key="8">
    <source>
        <dbReference type="SAM" id="MobiDB-lite"/>
    </source>
</evidence>
<sequence>MSYLAGDALLWICPLWEAGDPIVLSLGAFLVAFRKVFDKPRPAAPVKSSQSRSERRSRRAKPVRKPPRQAMTVCDPPVPLPVKAATLIEPKKTGKSGLAKHQSKTSRKKGLLCRCCCEEHLEDLCPGDLKLQNLGPVGETALGENNSLPLKSESVPVPCGSFGPADVLKLLTRRSLSVIPVPLLQNPVKVFGDCQVLLMNSPVLKGKLQLQIGALYTERFVFHLLTSPPVGRSEPVTLLPVPVQRPSVVLRLELSSLQKFLVPKLLGQPTVLISSPSNQLAIESRCADLTEVKETVASSPHTSSVNTCDQFPGTSLSLKKFSMNFGKKMLPVMIPCGRADSVTWNPHKLLGVGLQCSAFLLRDTTQILEQCHAAKATYLFQTDKFYDLKYDTGDKSIQCGRRVDCLKLWLMWKALGSKGLEGRVDGVLDQTRYLAEEMKKREGFRLVMEPEFVNLCFWYVPPSLRNQENSLDFWTRLGKVAPVLKERMMKKGSMMVGYQPHGHRVNFFRQIVVNPDVTKEDLDFFLDEIERLAEDL</sequence>
<evidence type="ECO:0000313" key="10">
    <source>
        <dbReference type="Proteomes" id="UP001176940"/>
    </source>
</evidence>
<reference evidence="9" key="1">
    <citation type="submission" date="2023-07" db="EMBL/GenBank/DDBJ databases">
        <authorList>
            <person name="Stuckert A."/>
        </authorList>
    </citation>
    <scope>NUCLEOTIDE SEQUENCE</scope>
</reference>
<dbReference type="PROSITE" id="PS00392">
    <property type="entry name" value="DDC_GAD_HDC_YDC"/>
    <property type="match status" value="1"/>
</dbReference>
<comment type="caution">
    <text evidence="9">The sequence shown here is derived from an EMBL/GenBank/DDBJ whole genome shotgun (WGS) entry which is preliminary data.</text>
</comment>
<keyword evidence="10" id="KW-1185">Reference proteome</keyword>
<dbReference type="InterPro" id="IPR002129">
    <property type="entry name" value="PyrdxlP-dep_de-COase"/>
</dbReference>